<evidence type="ECO:0000313" key="2">
    <source>
        <dbReference type="EMBL" id="KXB08767.1"/>
    </source>
</evidence>
<accession>A0A133VQS7</accession>
<evidence type="ECO:0000313" key="3">
    <source>
        <dbReference type="Proteomes" id="UP000070175"/>
    </source>
</evidence>
<keyword evidence="3" id="KW-1185">Reference proteome</keyword>
<keyword evidence="1" id="KW-1133">Transmembrane helix</keyword>
<feature type="transmembrane region" description="Helical" evidence="1">
    <location>
        <begin position="40"/>
        <end position="60"/>
    </location>
</feature>
<organism evidence="2 3">
    <name type="scientific">candidate division MSBL1 archaeon SCGC-AAA382N08</name>
    <dbReference type="NCBI Taxonomy" id="1698285"/>
    <lineage>
        <taxon>Archaea</taxon>
        <taxon>Methanobacteriati</taxon>
        <taxon>Methanobacteriota</taxon>
        <taxon>candidate division MSBL1</taxon>
    </lineage>
</organism>
<reference evidence="2 3" key="1">
    <citation type="journal article" date="2016" name="Sci. Rep.">
        <title>Metabolic traits of an uncultured archaeal lineage -MSBL1- from brine pools of the Red Sea.</title>
        <authorList>
            <person name="Mwirichia R."/>
            <person name="Alam I."/>
            <person name="Rashid M."/>
            <person name="Vinu M."/>
            <person name="Ba-Alawi W."/>
            <person name="Anthony Kamau A."/>
            <person name="Kamanda Ngugi D."/>
            <person name="Goker M."/>
            <person name="Klenk H.P."/>
            <person name="Bajic V."/>
            <person name="Stingl U."/>
        </authorList>
    </citation>
    <scope>NUCLEOTIDE SEQUENCE [LARGE SCALE GENOMIC DNA]</scope>
    <source>
        <strain evidence="2">SCGC-AAA382N08</strain>
    </source>
</reference>
<dbReference type="EMBL" id="LHYJ01000003">
    <property type="protein sequence ID" value="KXB08767.1"/>
    <property type="molecule type" value="Genomic_DNA"/>
</dbReference>
<name>A0A133VQS7_9EURY</name>
<gene>
    <name evidence="2" type="ORF">AKJ56_00430</name>
</gene>
<dbReference type="AlphaFoldDB" id="A0A133VQS7"/>
<sequence>MEDWKEILAIWTAVGFSLVLSGIFLYYGRGIENPNNMTKFLMYGVFGIFSATALTFFRIMPPDNKNKITYLLKKSGFHEPEGSLFGDIDFIKNAKKFFLISFLACVVLGYFSGATGSFYTTMPEFQISATAELGLSVEPAVMSETLLFNGFLTQLPFQNRSFPIPS</sequence>
<dbReference type="Proteomes" id="UP000070175">
    <property type="component" value="Unassembled WGS sequence"/>
</dbReference>
<feature type="transmembrane region" description="Helical" evidence="1">
    <location>
        <begin position="97"/>
        <end position="119"/>
    </location>
</feature>
<keyword evidence="1" id="KW-0472">Membrane</keyword>
<keyword evidence="1" id="KW-0812">Transmembrane</keyword>
<protein>
    <submittedName>
        <fullName evidence="2">Uncharacterized protein</fullName>
    </submittedName>
</protein>
<evidence type="ECO:0000256" key="1">
    <source>
        <dbReference type="SAM" id="Phobius"/>
    </source>
</evidence>
<proteinExistence type="predicted"/>
<comment type="caution">
    <text evidence="2">The sequence shown here is derived from an EMBL/GenBank/DDBJ whole genome shotgun (WGS) entry which is preliminary data.</text>
</comment>
<feature type="transmembrane region" description="Helical" evidence="1">
    <location>
        <begin position="7"/>
        <end position="28"/>
    </location>
</feature>